<evidence type="ECO:0000256" key="4">
    <source>
        <dbReference type="ARBA" id="ARBA00022692"/>
    </source>
</evidence>
<feature type="transmembrane region" description="Helical" evidence="9">
    <location>
        <begin position="1043"/>
        <end position="1068"/>
    </location>
</feature>
<feature type="transmembrane region" description="Helical" evidence="9">
    <location>
        <begin position="1075"/>
        <end position="1096"/>
    </location>
</feature>
<evidence type="ECO:0000256" key="7">
    <source>
        <dbReference type="ARBA" id="ARBA00022989"/>
    </source>
</evidence>
<feature type="transmembrane region" description="Helical" evidence="9">
    <location>
        <begin position="968"/>
        <end position="989"/>
    </location>
</feature>
<dbReference type="InterPro" id="IPR013525">
    <property type="entry name" value="ABC2_TM"/>
</dbReference>
<dbReference type="PROSITE" id="PS50893">
    <property type="entry name" value="ABC_TRANSPORTER_2"/>
    <property type="match status" value="4"/>
</dbReference>
<sequence>MNSIECNEFSSTNFNISDHNHHNDNVSIVWKNLRYEVNSWLKGRKIILRRLNGHLEYNSLTAFLGPSGAGKSTLLNCLNGHYRSGISADSEIYINRRENDKPRICYVQQHVQETIIGSMTIRQILYYAFRFHNSFNHGGSEMDQHITNIIEQLLLDPKVLDRRFDLCSGGEQKRIAVAQELMSLKAPTFLFVDEPTTGLDSHAALLMVRCLRKLADDPNNRLTILASIHSPNSDILKMFDKLYILAKGGVCVYSGMPKLLPQNLQEHIGLVHDRNKPPIEEYLTIACKGTGDENPQNNQTCQDKLEDDYRIEFYVYYQSMIVMLMGYVLNAISSLTFSSLIKVFKNEHRNGWNSVGVSYWSVVIVRLIDFTILALLITTLMYFLIDHTFIDDGYFNWFRFANFLLFMWMFFFYVQSMGQLLSIIFSNHPQVAVAISLITYAPLDFNNSYMFPYNYIVNPISKMISDIMGSKIIAFGLINAFYGIDRCEPNQISSVLIDYEINQETVYTDLYRILINSVALRLLTLLLMMIEFKSLKFLSKKSSKTSNIADFAKIDYDNSNESFLTSIQSNERMKLEDETEFEKFSRNKIIIAWRSLSLFNSGSYLELRSALKLEEPKYILRNLNGQFRYGTLNALMGTSGAGKTSFLKVLNGRDKTRLSSETRFYLSKFTPLRTCYITQDISSHLTPGLTALQSLIYASKLKNLGEKVDHKNNAMSMLKELDIIDTANTLVNKCSGGQRKRLALALELMSQRMPNFICIDEPTSGLDSNSAEVIISCLRKMSHKHNITIVAAIHQPNTEMLMLFDQIYILARGGVCIFSGPPSQINDHLQQVSTDRDNNHEKFAVEEIMKYSSFSHSDPKIKALSDSTNQSILNNEFENNLMTDTQYVLDGPQANRTRFSLRSVIILIQRQFYFYFGNPMSQFSNIVVHSLINPDIVFQSGCMGLDEDFSSCNRSKDERMNLLHSYHYVNHVISSLGIISCIFFATLFVSQRKLFKIEHRNGWYSSGAFYLTKAICEMFIAFPLIVLYPIVTDIYYPVRSDVWYYMIILTILPMIAVQGASYIISIVFGRNPLNLYISIPCVMLISIISILTPHSLSHFAFKLITTFNLFRYQSEAMLFLVYGFGRCGHREIQVVLYRIGLIHDERYYYVIIMTAVNAILFQSIAILLFCLYNNPFENRRKRVERIEYLNQRQLPSKVIIPVSSTFNISDHNNHHNDNVSIAWKNLRYEVNSWLKGRKIILRRLNGHLEYNSLTAFLGPSGAGKSTLLNCLNGQYRSGISADSEIYINRRENDKPRICYVQQHVQETMIGSMTIRQILYYAFRFQNSFKHGQSEMDKHITNIIERLLLDPKVLDRRFDLCSGGEQKRIAVAQELMSLKAPTFLFVDEPTTGLDSHAALLMVRCLRNLADDANNRLTILASIHSPNSDILKMFDKLYILAKDGVCVYSGVPTLLQQNLREHIGLVHDKKKPPIEEYLTIACKGIDNENVCRLAETTLSQQQEELKPLIPQMKNLPQGIIVNHKLFSIEDLFLQIARMFQLIFIKQMNSRIFTVFMVTIVCFIHSNLFDQNILQPDTCVSKLNFTKPQNNQTCQDKLEEDNRIEYYGYYQSMIVMVLGYVLNAISSLTFSSLIKVFKNEHRNGWHSVGVSYWSVIIVRLMDFTILALHSTALIYFLIDHTFIDDGYFNWFRFANFFLFMWMFFFYVQSLGQLLSILFPNHPQVAVAISLISYAPLDFNNGYMFHYDYIVNPFSKMINDIMGSKIIAFGLINAFYGIDRCDTDQISSVLIDYEINQETVYTDLYRIFINSAVLRILTLLIMMTEFKSWKFPSKKRSLELNIVDFVKIDYDNSKSESNQTSIQSNDRIKLDDEIDFEKFSKNKIIIAWRSLSLFNSNSYLELRSALKLEEPKYILRNLNGQFRYGTLNALMGTSGAGKTSFLKVLNGRDKTRLSSETRFYLSKFTPLRTCYITQDISSHLTPGLTALQSLIYASKLKNLGEKVDHKNNAMSMLKELDIIDTANTLVNKCSGGQRKRLALALELMSQRMPNFICIDEPTSGLDSNSAEVIISCLRRMSHKHNITIVAAIHQPNTEMLMLFDQIYILARGGVCIFSGPPSQINDHLQLVSTDNDNNDEKFAAEEIMKYSSLNHSDPKIKTLSDSTNQSILNNEFENNLMTDTQFVLDGPQANRTRFSLRSVIILIQRQFYFYFGNPMSQFLILWFMCFSMGNGVILKSLIDVNVVFVSGCMSFDEDFNDCSRSKDERMDLLHTYHYTTYLLNSLCIISCVFFATLFVLQRKLFQIEHRNGWYSSGAFYLTKAICEMVIVSPVIIFYPIVCDIYQPVRSHIWYYMIFIIIMPMIAVQGASYIISIVFGRNPVNLYISIPALMLLSIVCVMMPHALSHFAFKLITTFNLFRYQIHAMLFLVYGFGRCGNREIQVVLYRLGLIHDEHFYYCIMMTAVNAILFQSIALLLFLIYNNPFQNRRKRVERIEFRNQRQLPSEVIIPGLTCSNDFIVKTIGT</sequence>
<dbReference type="InterPro" id="IPR017871">
    <property type="entry name" value="ABC_transporter-like_CS"/>
</dbReference>
<feature type="transmembrane region" description="Helical" evidence="9">
    <location>
        <begin position="2270"/>
        <end position="2292"/>
    </location>
</feature>
<feature type="transmembrane region" description="Helical" evidence="9">
    <location>
        <begin position="2344"/>
        <end position="2370"/>
    </location>
</feature>
<evidence type="ECO:0000256" key="3">
    <source>
        <dbReference type="ARBA" id="ARBA00022448"/>
    </source>
</evidence>
<feature type="transmembrane region" description="Helical" evidence="9">
    <location>
        <begin position="2203"/>
        <end position="2225"/>
    </location>
</feature>
<reference evidence="11 12" key="2">
    <citation type="journal article" date="2022" name="Mol. Biol. Evol.">
        <title>Comparative Genomics Reveals Insights into the Divergent Evolution of Astigmatic Mites and Household Pest Adaptations.</title>
        <authorList>
            <person name="Xiong Q."/>
            <person name="Wan A.T."/>
            <person name="Liu X."/>
            <person name="Fung C.S."/>
            <person name="Xiao X."/>
            <person name="Malainual N."/>
            <person name="Hou J."/>
            <person name="Wang L."/>
            <person name="Wang M."/>
            <person name="Yang K.Y."/>
            <person name="Cui Y."/>
            <person name="Leung E.L."/>
            <person name="Nong W."/>
            <person name="Shin S.K."/>
            <person name="Au S.W."/>
            <person name="Jeong K.Y."/>
            <person name="Chew F.T."/>
            <person name="Hui J.H."/>
            <person name="Leung T.F."/>
            <person name="Tungtrongchitr A."/>
            <person name="Zhong N."/>
            <person name="Liu Z."/>
            <person name="Tsui S.K."/>
        </authorList>
    </citation>
    <scope>NUCLEOTIDE SEQUENCE [LARGE SCALE GENOMIC DNA]</scope>
    <source>
        <strain evidence="11">Derp</strain>
    </source>
</reference>
<dbReference type="Proteomes" id="UP000887458">
    <property type="component" value="Unassembled WGS sequence"/>
</dbReference>
<feature type="transmembrane region" description="Helical" evidence="9">
    <location>
        <begin position="314"/>
        <end position="337"/>
    </location>
</feature>
<evidence type="ECO:0000256" key="8">
    <source>
        <dbReference type="ARBA" id="ARBA00023136"/>
    </source>
</evidence>
<dbReference type="SMART" id="SM00382">
    <property type="entry name" value="AAA"/>
    <property type="match status" value="4"/>
</dbReference>
<dbReference type="PANTHER" id="PTHR48041:SF91">
    <property type="entry name" value="ABC TRANSPORTER G FAMILY MEMBER 28"/>
    <property type="match status" value="1"/>
</dbReference>
<evidence type="ECO:0000259" key="10">
    <source>
        <dbReference type="PROSITE" id="PS50893"/>
    </source>
</evidence>
<dbReference type="Pfam" id="PF01061">
    <property type="entry name" value="ABC2_membrane"/>
    <property type="match status" value="2"/>
</dbReference>
<feature type="domain" description="ABC transporter" evidence="10">
    <location>
        <begin position="1896"/>
        <end position="2128"/>
    </location>
</feature>
<feature type="transmembrane region" description="Helical" evidence="9">
    <location>
        <begin position="1647"/>
        <end position="1675"/>
    </location>
</feature>
<dbReference type="InterPro" id="IPR003593">
    <property type="entry name" value="AAA+_ATPase"/>
</dbReference>
<keyword evidence="3" id="KW-0813">Transport</keyword>
<dbReference type="EMBL" id="NJHN03000115">
    <property type="protein sequence ID" value="KAH9414011.1"/>
    <property type="molecule type" value="Genomic_DNA"/>
</dbReference>
<name>A0ABQ8IUY4_DERPT</name>
<evidence type="ECO:0000256" key="6">
    <source>
        <dbReference type="ARBA" id="ARBA00022840"/>
    </source>
</evidence>
<evidence type="ECO:0000256" key="5">
    <source>
        <dbReference type="ARBA" id="ARBA00022741"/>
    </source>
</evidence>
<keyword evidence="8 9" id="KW-0472">Membrane</keyword>
<evidence type="ECO:0000256" key="2">
    <source>
        <dbReference type="ARBA" id="ARBA00005814"/>
    </source>
</evidence>
<feature type="transmembrane region" description="Helical" evidence="9">
    <location>
        <begin position="397"/>
        <end position="414"/>
    </location>
</feature>
<evidence type="ECO:0000313" key="12">
    <source>
        <dbReference type="Proteomes" id="UP000887458"/>
    </source>
</evidence>
<feature type="domain" description="ABC transporter" evidence="10">
    <location>
        <begin position="1221"/>
        <end position="1465"/>
    </location>
</feature>
<feature type="transmembrane region" description="Helical" evidence="9">
    <location>
        <begin position="464"/>
        <end position="484"/>
    </location>
</feature>
<dbReference type="PROSITE" id="PS00211">
    <property type="entry name" value="ABC_TRANSPORTER_1"/>
    <property type="match status" value="4"/>
</dbReference>
<keyword evidence="7 9" id="KW-1133">Transmembrane helix</keyword>
<protein>
    <submittedName>
        <fullName evidence="11">ABC protein, sub ABCG</fullName>
    </submittedName>
</protein>
<evidence type="ECO:0000256" key="1">
    <source>
        <dbReference type="ARBA" id="ARBA00004141"/>
    </source>
</evidence>
<dbReference type="InterPro" id="IPR050352">
    <property type="entry name" value="ABCG_transporters"/>
</dbReference>
<feature type="domain" description="ABC transporter" evidence="10">
    <location>
        <begin position="605"/>
        <end position="837"/>
    </location>
</feature>
<feature type="transmembrane region" description="Helical" evidence="9">
    <location>
        <begin position="1010"/>
        <end position="1031"/>
    </location>
</feature>
<keyword evidence="6" id="KW-0067">ATP-binding</keyword>
<keyword evidence="4 9" id="KW-0812">Transmembrane</keyword>
<feature type="transmembrane region" description="Helical" evidence="9">
    <location>
        <begin position="2312"/>
        <end position="2332"/>
    </location>
</feature>
<gene>
    <name evidence="11" type="primary">wht-4_16</name>
    <name evidence="11" type="ORF">DERP_012391</name>
</gene>
<evidence type="ECO:0000313" key="11">
    <source>
        <dbReference type="EMBL" id="KAH9414011.1"/>
    </source>
</evidence>
<dbReference type="InterPro" id="IPR003439">
    <property type="entry name" value="ABC_transporter-like_ATP-bd"/>
</dbReference>
<feature type="domain" description="ABC transporter" evidence="10">
    <location>
        <begin position="33"/>
        <end position="272"/>
    </location>
</feature>
<keyword evidence="12" id="KW-1185">Reference proteome</keyword>
<feature type="transmembrane region" description="Helical" evidence="9">
    <location>
        <begin position="2448"/>
        <end position="2474"/>
    </location>
</feature>
<feature type="transmembrane region" description="Helical" evidence="9">
    <location>
        <begin position="420"/>
        <end position="443"/>
    </location>
</feature>
<feature type="transmembrane region" description="Helical" evidence="9">
    <location>
        <begin position="1147"/>
        <end position="1172"/>
    </location>
</feature>
<organism evidence="11 12">
    <name type="scientific">Dermatophagoides pteronyssinus</name>
    <name type="common">European house dust mite</name>
    <dbReference type="NCBI Taxonomy" id="6956"/>
    <lineage>
        <taxon>Eukaryota</taxon>
        <taxon>Metazoa</taxon>
        <taxon>Ecdysozoa</taxon>
        <taxon>Arthropoda</taxon>
        <taxon>Chelicerata</taxon>
        <taxon>Arachnida</taxon>
        <taxon>Acari</taxon>
        <taxon>Acariformes</taxon>
        <taxon>Sarcoptiformes</taxon>
        <taxon>Astigmata</taxon>
        <taxon>Psoroptidia</taxon>
        <taxon>Analgoidea</taxon>
        <taxon>Pyroglyphidae</taxon>
        <taxon>Dermatophagoidinae</taxon>
        <taxon>Dermatophagoides</taxon>
    </lineage>
</organism>
<feature type="transmembrane region" description="Helical" evidence="9">
    <location>
        <begin position="2377"/>
        <end position="2398"/>
    </location>
</feature>
<comment type="similarity">
    <text evidence="2">Belongs to the ABC transporter superfamily. ABCG family. Eye pigment precursor importer (TC 3.A.1.204) subfamily.</text>
</comment>
<dbReference type="InterPro" id="IPR027417">
    <property type="entry name" value="P-loop_NTPase"/>
</dbReference>
<dbReference type="SUPFAM" id="SSF52540">
    <property type="entry name" value="P-loop containing nucleoside triphosphate hydrolases"/>
    <property type="match status" value="4"/>
</dbReference>
<comment type="caution">
    <text evidence="11">The sequence shown here is derived from an EMBL/GenBank/DDBJ whole genome shotgun (WGS) entry which is preliminary data.</text>
</comment>
<feature type="transmembrane region" description="Helical" evidence="9">
    <location>
        <begin position="1545"/>
        <end position="1565"/>
    </location>
</feature>
<proteinExistence type="inferred from homology"/>
<feature type="transmembrane region" description="Helical" evidence="9">
    <location>
        <begin position="1606"/>
        <end position="1627"/>
    </location>
</feature>
<dbReference type="PANTHER" id="PTHR48041">
    <property type="entry name" value="ABC TRANSPORTER G FAMILY MEMBER 28"/>
    <property type="match status" value="1"/>
</dbReference>
<dbReference type="Gene3D" id="3.40.50.300">
    <property type="entry name" value="P-loop containing nucleotide triphosphate hydrolases"/>
    <property type="match status" value="4"/>
</dbReference>
<keyword evidence="5" id="KW-0547">Nucleotide-binding</keyword>
<feature type="transmembrane region" description="Helical" evidence="9">
    <location>
        <begin position="357"/>
        <end position="385"/>
    </location>
</feature>
<reference evidence="11 12" key="1">
    <citation type="journal article" date="2018" name="J. Allergy Clin. Immunol.">
        <title>High-quality assembly of Dermatophagoides pteronyssinus genome and transcriptome reveals a wide range of novel allergens.</title>
        <authorList>
            <person name="Liu X.Y."/>
            <person name="Yang K.Y."/>
            <person name="Wang M.Q."/>
            <person name="Kwok J.S."/>
            <person name="Zeng X."/>
            <person name="Yang Z."/>
            <person name="Xiao X.J."/>
            <person name="Lau C.P."/>
            <person name="Li Y."/>
            <person name="Huang Z.M."/>
            <person name="Ba J.G."/>
            <person name="Yim A.K."/>
            <person name="Ouyang C.Y."/>
            <person name="Ngai S.M."/>
            <person name="Chan T.F."/>
            <person name="Leung E.L."/>
            <person name="Liu L."/>
            <person name="Liu Z.G."/>
            <person name="Tsui S.K."/>
        </authorList>
    </citation>
    <scope>NUCLEOTIDE SEQUENCE [LARGE SCALE GENOMIC DNA]</scope>
    <source>
        <strain evidence="11">Derp</strain>
    </source>
</reference>
<accession>A0ABQ8IUY4</accession>
<dbReference type="Pfam" id="PF00005">
    <property type="entry name" value="ABC_tran"/>
    <property type="match status" value="4"/>
</dbReference>
<evidence type="ECO:0000256" key="9">
    <source>
        <dbReference type="SAM" id="Phobius"/>
    </source>
</evidence>
<comment type="subcellular location">
    <subcellularLocation>
        <location evidence="1">Membrane</location>
        <topology evidence="1">Multi-pass membrane protein</topology>
    </subcellularLocation>
</comment>
<feature type="transmembrane region" description="Helical" evidence="9">
    <location>
        <begin position="513"/>
        <end position="532"/>
    </location>
</feature>